<feature type="region of interest" description="Disordered" evidence="1">
    <location>
        <begin position="120"/>
        <end position="139"/>
    </location>
</feature>
<evidence type="ECO:0000313" key="3">
    <source>
        <dbReference type="Proteomes" id="UP000001137"/>
    </source>
</evidence>
<evidence type="ECO:0000313" key="2">
    <source>
        <dbReference type="EMBL" id="ABW02771.1"/>
    </source>
</evidence>
<dbReference type="GeneID" id="5708973"/>
<dbReference type="AlphaFoldDB" id="A8MBN8"/>
<dbReference type="HOGENOM" id="CLU_157006_0_0_2"/>
<gene>
    <name evidence="2" type="ordered locus">Cmaq_1955</name>
</gene>
<evidence type="ECO:0000256" key="1">
    <source>
        <dbReference type="SAM" id="MobiDB-lite"/>
    </source>
</evidence>
<accession>A8MBN8</accession>
<dbReference type="eggNOG" id="arCOG05517">
    <property type="taxonomic scope" value="Archaea"/>
</dbReference>
<dbReference type="EMBL" id="CP000852">
    <property type="protein sequence ID" value="ABW02771.1"/>
    <property type="molecule type" value="Genomic_DNA"/>
</dbReference>
<keyword evidence="3" id="KW-1185">Reference proteome</keyword>
<protein>
    <submittedName>
        <fullName evidence="2">Uncharacterized protein</fullName>
    </submittedName>
</protein>
<organism evidence="2 3">
    <name type="scientific">Caldivirga maquilingensis (strain ATCC 700844 / DSM 13496 / JCM 10307 / IC-167)</name>
    <dbReference type="NCBI Taxonomy" id="397948"/>
    <lineage>
        <taxon>Archaea</taxon>
        <taxon>Thermoproteota</taxon>
        <taxon>Thermoprotei</taxon>
        <taxon>Thermoproteales</taxon>
        <taxon>Thermoproteaceae</taxon>
        <taxon>Caldivirga</taxon>
    </lineage>
</organism>
<dbReference type="Proteomes" id="UP000001137">
    <property type="component" value="Chromosome"/>
</dbReference>
<proteinExistence type="predicted"/>
<dbReference type="STRING" id="397948.Cmaq_1955"/>
<reference evidence="2 3" key="1">
    <citation type="submission" date="2007-10" db="EMBL/GenBank/DDBJ databases">
        <title>Complete sequence of Caldivirga maquilingensis IC-167.</title>
        <authorList>
            <consortium name="US DOE Joint Genome Institute"/>
            <person name="Copeland A."/>
            <person name="Lucas S."/>
            <person name="Lapidus A."/>
            <person name="Barry K."/>
            <person name="Glavina del Rio T."/>
            <person name="Dalin E."/>
            <person name="Tice H."/>
            <person name="Pitluck S."/>
            <person name="Saunders E."/>
            <person name="Brettin T."/>
            <person name="Bruce D."/>
            <person name="Detter J.C."/>
            <person name="Han C."/>
            <person name="Schmutz J."/>
            <person name="Larimer F."/>
            <person name="Land M."/>
            <person name="Hauser L."/>
            <person name="Kyrpides N."/>
            <person name="Ivanova N."/>
            <person name="Biddle J.F."/>
            <person name="Zhang Z."/>
            <person name="Fitz-Gibbon S.T."/>
            <person name="Lowe T.M."/>
            <person name="Saltikov C."/>
            <person name="House C.H."/>
            <person name="Richardson P."/>
        </authorList>
    </citation>
    <scope>NUCLEOTIDE SEQUENCE [LARGE SCALE GENOMIC DNA]</scope>
    <source>
        <strain evidence="3">ATCC 700844 / DSM 13496 / JCM 10307 / IC-167</strain>
    </source>
</reference>
<dbReference type="KEGG" id="cma:Cmaq_1955"/>
<feature type="compositionally biased region" description="Low complexity" evidence="1">
    <location>
        <begin position="121"/>
        <end position="139"/>
    </location>
</feature>
<name>A8MBN8_CALMQ</name>
<dbReference type="RefSeq" id="WP_012186990.1">
    <property type="nucleotide sequence ID" value="NC_009954.1"/>
</dbReference>
<sequence>MVYKGIGVRFLYIHGEVTAPPPPGAQLQMAMNIQVNGPPEVMEELVNVPFTITVSSMPPSIGITIRGLLTIQATSDDVKRISGQLKSGNVPPEIQAIITQYAVFEAGLVARELGIPPTIPLPAMAQPQQTQQKGPPTAI</sequence>